<evidence type="ECO:0000313" key="3">
    <source>
        <dbReference type="EMBL" id="STC75161.1"/>
    </source>
</evidence>
<protein>
    <submittedName>
        <fullName evidence="3">Redoxin domain protein</fullName>
    </submittedName>
</protein>
<reference evidence="3 4" key="1">
    <citation type="submission" date="2018-06" db="EMBL/GenBank/DDBJ databases">
        <authorList>
            <consortium name="Pathogen Informatics"/>
            <person name="Doyle S."/>
        </authorList>
    </citation>
    <scope>NUCLEOTIDE SEQUENCE [LARGE SCALE GENOMIC DNA]</scope>
    <source>
        <strain evidence="3 4">NCTC10289</strain>
    </source>
</reference>
<accession>A0A376CUA2</accession>
<dbReference type="RefSeq" id="WP_239121750.1">
    <property type="nucleotide sequence ID" value="NZ_CP069533.1"/>
</dbReference>
<dbReference type="Proteomes" id="UP000254287">
    <property type="component" value="Unassembled WGS sequence"/>
</dbReference>
<dbReference type="Gene3D" id="3.40.30.10">
    <property type="entry name" value="Glutaredoxin"/>
    <property type="match status" value="1"/>
</dbReference>
<dbReference type="SUPFAM" id="SSF52833">
    <property type="entry name" value="Thioredoxin-like"/>
    <property type="match status" value="1"/>
</dbReference>
<gene>
    <name evidence="3" type="ORF">NCTC10289_00599</name>
</gene>
<feature type="domain" description="Thioredoxin" evidence="2">
    <location>
        <begin position="43"/>
        <end position="167"/>
    </location>
</feature>
<dbReference type="InterPro" id="IPR036249">
    <property type="entry name" value="Thioredoxin-like_sf"/>
</dbReference>
<dbReference type="PROSITE" id="PS51352">
    <property type="entry name" value="THIOREDOXIN_2"/>
    <property type="match status" value="1"/>
</dbReference>
<name>A0A376CUA2_9CORY</name>
<dbReference type="AlphaFoldDB" id="A0A376CUA2"/>
<feature type="region of interest" description="Disordered" evidence="1">
    <location>
        <begin position="113"/>
        <end position="167"/>
    </location>
</feature>
<feature type="compositionally biased region" description="Polar residues" evidence="1">
    <location>
        <begin position="129"/>
        <end position="159"/>
    </location>
</feature>
<dbReference type="InterPro" id="IPR013766">
    <property type="entry name" value="Thioredoxin_domain"/>
</dbReference>
<dbReference type="EMBL" id="UFXP01000001">
    <property type="protein sequence ID" value="STC75161.1"/>
    <property type="molecule type" value="Genomic_DNA"/>
</dbReference>
<evidence type="ECO:0000313" key="4">
    <source>
        <dbReference type="Proteomes" id="UP000254287"/>
    </source>
</evidence>
<evidence type="ECO:0000256" key="1">
    <source>
        <dbReference type="SAM" id="MobiDB-lite"/>
    </source>
</evidence>
<organism evidence="3 4">
    <name type="scientific">Corynebacterium minutissimum</name>
    <dbReference type="NCBI Taxonomy" id="38301"/>
    <lineage>
        <taxon>Bacteria</taxon>
        <taxon>Bacillati</taxon>
        <taxon>Actinomycetota</taxon>
        <taxon>Actinomycetes</taxon>
        <taxon>Mycobacteriales</taxon>
        <taxon>Corynebacteriaceae</taxon>
        <taxon>Corynebacterium</taxon>
    </lineage>
</organism>
<proteinExistence type="predicted"/>
<sequence length="167" mass="17741">MTTTRNHRRIFTITAVVAAAALILVLALTALNRGSETAPAAGPAGANNVDRIEITSVDGKALTVPSTRPTVLYFMASWCYTCVPQAEAMKELEQEYADKADFVAVDVTPETTKPKWTSSAKWPAHPDTPSLSTGPGNSPKSTRSHPWTVPSSSHLTVTSWAGPIPGP</sequence>
<dbReference type="Pfam" id="PF00085">
    <property type="entry name" value="Thioredoxin"/>
    <property type="match status" value="1"/>
</dbReference>
<evidence type="ECO:0000259" key="2">
    <source>
        <dbReference type="PROSITE" id="PS51352"/>
    </source>
</evidence>